<evidence type="ECO:0000313" key="2">
    <source>
        <dbReference type="Proteomes" id="UP000705230"/>
    </source>
</evidence>
<sequence>MLDIKNKASLAIKKFIGDLISSSPDLQDKLDNISPISFDFTIADIGPFYIKINKEEITASLDSIKNNDFSISIGLLEATRYITNRTIEKGHIVGDAEKAFVLINILKSTNIDLSVLVERNFGHIPGVLSYLASIKINQNTDVTIPQDKLGQKLRSMSIRLDRLEALGKQK</sequence>
<evidence type="ECO:0000313" key="1">
    <source>
        <dbReference type="EMBL" id="MBL6903467.1"/>
    </source>
</evidence>
<accession>A0A937M2J4</accession>
<protein>
    <submittedName>
        <fullName evidence="1">Uncharacterized protein</fullName>
    </submittedName>
</protein>
<proteinExistence type="predicted"/>
<reference evidence="1" key="1">
    <citation type="submission" date="2020-10" db="EMBL/GenBank/DDBJ databases">
        <title>Microbiome of the Black Sea water column analyzed by genome centric metagenomics.</title>
        <authorList>
            <person name="Cabello-Yeves P.J."/>
            <person name="Callieri C."/>
            <person name="Picazo A."/>
            <person name="Mehrshad M."/>
            <person name="Haro-Moreno J.M."/>
            <person name="Roda-Garcia J."/>
            <person name="Dzembekova N."/>
            <person name="Slabakova V."/>
            <person name="Slabakova N."/>
            <person name="Moncheva S."/>
            <person name="Rodriguez-Valera F."/>
        </authorList>
    </citation>
    <scope>NUCLEOTIDE SEQUENCE</scope>
    <source>
        <strain evidence="1">BS30m-G43</strain>
    </source>
</reference>
<name>A0A937M2J4_9GAMM</name>
<dbReference type="EMBL" id="JADHSG010000006">
    <property type="protein sequence ID" value="MBL6903467.1"/>
    <property type="molecule type" value="Genomic_DNA"/>
</dbReference>
<dbReference type="AlphaFoldDB" id="A0A937M2J4"/>
<comment type="caution">
    <text evidence="1">The sequence shown here is derived from an EMBL/GenBank/DDBJ whole genome shotgun (WGS) entry which is preliminary data.</text>
</comment>
<organism evidence="1 2">
    <name type="scientific">SAR86 cluster bacterium</name>
    <dbReference type="NCBI Taxonomy" id="2030880"/>
    <lineage>
        <taxon>Bacteria</taxon>
        <taxon>Pseudomonadati</taxon>
        <taxon>Pseudomonadota</taxon>
        <taxon>Gammaproteobacteria</taxon>
        <taxon>SAR86 cluster</taxon>
    </lineage>
</organism>
<gene>
    <name evidence="1" type="ORF">ISR29_04620</name>
</gene>
<dbReference type="Proteomes" id="UP000705230">
    <property type="component" value="Unassembled WGS sequence"/>
</dbReference>